<evidence type="ECO:0000313" key="2">
    <source>
        <dbReference type="Proteomes" id="UP000008068"/>
    </source>
</evidence>
<gene>
    <name evidence="1" type="ORF">CAEBREN_24314</name>
</gene>
<proteinExistence type="predicted"/>
<dbReference type="eggNOG" id="ENOG502TGIQ">
    <property type="taxonomic scope" value="Eukaryota"/>
</dbReference>
<dbReference type="AlphaFoldDB" id="G0MHC2"/>
<dbReference type="HOGENOM" id="CLU_816911_0_0_1"/>
<sequence length="332" mass="38669">MDSCSEDSDDDNQPLHFALSQLQRKEALDDYDGSSFPKPSKITAAAEKVNNNLKTTDDILDALVDYQDDYPKTVQVMMNKGLLKKRQNCRKCGKPMLLRRRKNAYEWRCRKRNSHDCSTSSIKMGSWYEFTKHSFKIMLNFMIMHGKNCSIEHMAEQLNFSIHNVSEICRYGLELTEKIENRYPKIGQNGEEVITEVVTLKPKKPMAEQYHVLTGQELGSSRCFAILLPDLEEETIENIKRKKIHENAKVTTVKTTLDDYSIHHGDPNVQFFNEEEQFEKHHRLCTKMRKDQPEYIYTNKCISAWVKEQAVRKTEGPKTLDRLVEELMAYTA</sequence>
<keyword evidence="2" id="KW-1185">Reference proteome</keyword>
<reference evidence="2" key="1">
    <citation type="submission" date="2011-07" db="EMBL/GenBank/DDBJ databases">
        <authorList>
            <consortium name="Caenorhabditis brenneri Sequencing and Analysis Consortium"/>
            <person name="Wilson R.K."/>
        </authorList>
    </citation>
    <scope>NUCLEOTIDE SEQUENCE [LARGE SCALE GENOMIC DNA]</scope>
    <source>
        <strain evidence="2">PB2801</strain>
    </source>
</reference>
<evidence type="ECO:0000313" key="1">
    <source>
        <dbReference type="EMBL" id="EGT58160.1"/>
    </source>
</evidence>
<dbReference type="EMBL" id="GL379794">
    <property type="protein sequence ID" value="EGT58160.1"/>
    <property type="molecule type" value="Genomic_DNA"/>
</dbReference>
<dbReference type="InParanoid" id="G0MHC2"/>
<dbReference type="OrthoDB" id="124789at2759"/>
<protein>
    <submittedName>
        <fullName evidence="1">Uncharacterized protein</fullName>
    </submittedName>
</protein>
<dbReference type="Proteomes" id="UP000008068">
    <property type="component" value="Unassembled WGS sequence"/>
</dbReference>
<name>G0MHC2_CAEBE</name>
<accession>G0MHC2</accession>
<organism evidence="2">
    <name type="scientific">Caenorhabditis brenneri</name>
    <name type="common">Nematode worm</name>
    <dbReference type="NCBI Taxonomy" id="135651"/>
    <lineage>
        <taxon>Eukaryota</taxon>
        <taxon>Metazoa</taxon>
        <taxon>Ecdysozoa</taxon>
        <taxon>Nematoda</taxon>
        <taxon>Chromadorea</taxon>
        <taxon>Rhabditida</taxon>
        <taxon>Rhabditina</taxon>
        <taxon>Rhabditomorpha</taxon>
        <taxon>Rhabditoidea</taxon>
        <taxon>Rhabditidae</taxon>
        <taxon>Peloderinae</taxon>
        <taxon>Caenorhabditis</taxon>
    </lineage>
</organism>